<dbReference type="PANTHER" id="PTHR48100:SF1">
    <property type="entry name" value="HISTIDINE PHOSPHATASE FAMILY PROTEIN-RELATED"/>
    <property type="match status" value="1"/>
</dbReference>
<keyword evidence="1" id="KW-0413">Isomerase</keyword>
<dbReference type="AlphaFoldDB" id="A0A2T0BF58"/>
<comment type="caution">
    <text evidence="1">The sequence shown here is derived from an EMBL/GenBank/DDBJ whole genome shotgun (WGS) entry which is preliminary data.</text>
</comment>
<keyword evidence="2" id="KW-1185">Reference proteome</keyword>
<dbReference type="GO" id="GO:0004619">
    <property type="term" value="F:phosphoglycerate mutase activity"/>
    <property type="evidence" value="ECO:0007669"/>
    <property type="project" value="UniProtKB-EC"/>
</dbReference>
<dbReference type="EC" id="5.4.2.11" evidence="1"/>
<dbReference type="SUPFAM" id="SSF53254">
    <property type="entry name" value="Phosphoglycerate mutase-like"/>
    <property type="match status" value="1"/>
</dbReference>
<dbReference type="InterPro" id="IPR050275">
    <property type="entry name" value="PGM_Phosphatase"/>
</dbReference>
<dbReference type="Proteomes" id="UP000239471">
    <property type="component" value="Unassembled WGS sequence"/>
</dbReference>
<sequence length="177" mass="20950">MKIGIVRHFKVDFKPKKLMNHNDFNEFVTSYDNATVIYNDTNINSDEWDRCYCSDLTRAIKTAESIYNKNLQRTELLREVEMYPMWKLKFKIPSVIWSILSRVAWEINHKSQLETINDTKERAKAFLQQIDINKLESILIVSHGFFLLTLVKELKLLGFNGDIPKRIKNGYLYILEN</sequence>
<reference evidence="1 2" key="1">
    <citation type="submission" date="2018-03" db="EMBL/GenBank/DDBJ databases">
        <title>Genome sequence of Clostridium vincentii DSM 10228.</title>
        <authorList>
            <person name="Poehlein A."/>
            <person name="Daniel R."/>
        </authorList>
    </citation>
    <scope>NUCLEOTIDE SEQUENCE [LARGE SCALE GENOMIC DNA]</scope>
    <source>
        <strain evidence="1 2">DSM 10228</strain>
    </source>
</reference>
<dbReference type="InterPro" id="IPR013078">
    <property type="entry name" value="His_Pase_superF_clade-1"/>
</dbReference>
<dbReference type="RefSeq" id="WP_170065624.1">
    <property type="nucleotide sequence ID" value="NZ_PVXQ01000015.1"/>
</dbReference>
<dbReference type="GO" id="GO:0016791">
    <property type="term" value="F:phosphatase activity"/>
    <property type="evidence" value="ECO:0007669"/>
    <property type="project" value="TreeGrafter"/>
</dbReference>
<evidence type="ECO:0000313" key="1">
    <source>
        <dbReference type="EMBL" id="PRR82514.1"/>
    </source>
</evidence>
<dbReference type="PANTHER" id="PTHR48100">
    <property type="entry name" value="BROAD-SPECIFICITY PHOSPHATASE YOR283W-RELATED"/>
    <property type="match status" value="1"/>
</dbReference>
<accession>A0A2T0BF58</accession>
<organism evidence="1 2">
    <name type="scientific">Clostridium vincentii</name>
    <dbReference type="NCBI Taxonomy" id="52704"/>
    <lineage>
        <taxon>Bacteria</taxon>
        <taxon>Bacillati</taxon>
        <taxon>Bacillota</taxon>
        <taxon>Clostridia</taxon>
        <taxon>Eubacteriales</taxon>
        <taxon>Clostridiaceae</taxon>
        <taxon>Clostridium</taxon>
    </lineage>
</organism>
<protein>
    <submittedName>
        <fullName evidence="1">2,3-bisphosphoglycerate-dependent phosphoglycerate mutase</fullName>
        <ecNumber evidence="1">5.4.2.11</ecNumber>
    </submittedName>
</protein>
<proteinExistence type="predicted"/>
<dbReference type="EMBL" id="PVXQ01000015">
    <property type="protein sequence ID" value="PRR82514.1"/>
    <property type="molecule type" value="Genomic_DNA"/>
</dbReference>
<dbReference type="Pfam" id="PF00300">
    <property type="entry name" value="His_Phos_1"/>
    <property type="match status" value="1"/>
</dbReference>
<dbReference type="InterPro" id="IPR029033">
    <property type="entry name" value="His_PPase_superfam"/>
</dbReference>
<gene>
    <name evidence="1" type="primary">gpmA</name>
    <name evidence="1" type="ORF">CLVI_16490</name>
</gene>
<name>A0A2T0BF58_9CLOT</name>
<evidence type="ECO:0000313" key="2">
    <source>
        <dbReference type="Proteomes" id="UP000239471"/>
    </source>
</evidence>
<dbReference type="GO" id="GO:0005737">
    <property type="term" value="C:cytoplasm"/>
    <property type="evidence" value="ECO:0007669"/>
    <property type="project" value="TreeGrafter"/>
</dbReference>
<dbReference type="Gene3D" id="3.40.50.1240">
    <property type="entry name" value="Phosphoglycerate mutase-like"/>
    <property type="match status" value="1"/>
</dbReference>
<dbReference type="CDD" id="cd07067">
    <property type="entry name" value="HP_PGM_like"/>
    <property type="match status" value="1"/>
</dbReference>